<dbReference type="EMBL" id="LAFY01004164">
    <property type="protein sequence ID" value="KJX94263.1"/>
    <property type="molecule type" value="Genomic_DNA"/>
</dbReference>
<comment type="cofactor">
    <cofactor evidence="1">
        <name>NAD(+)</name>
        <dbReference type="ChEBI" id="CHEBI:57540"/>
    </cofactor>
</comment>
<gene>
    <name evidence="6" type="ORF">TI39_contig4205g00019</name>
</gene>
<keyword evidence="7" id="KW-1185">Reference proteome</keyword>
<dbReference type="Gene3D" id="3.40.50.720">
    <property type="entry name" value="NAD(P)-binding Rossmann-like Domain"/>
    <property type="match status" value="1"/>
</dbReference>
<evidence type="ECO:0000313" key="6">
    <source>
        <dbReference type="EMBL" id="KJX94263.1"/>
    </source>
</evidence>
<feature type="region of interest" description="Disordered" evidence="4">
    <location>
        <begin position="426"/>
        <end position="447"/>
    </location>
</feature>
<keyword evidence="2" id="KW-0520">NAD</keyword>
<evidence type="ECO:0000256" key="1">
    <source>
        <dbReference type="ARBA" id="ARBA00001911"/>
    </source>
</evidence>
<dbReference type="InterPro" id="IPR036291">
    <property type="entry name" value="NAD(P)-bd_dom_sf"/>
</dbReference>
<keyword evidence="3" id="KW-0456">Lyase</keyword>
<organism evidence="6 7">
    <name type="scientific">Zymoseptoria brevis</name>
    <dbReference type="NCBI Taxonomy" id="1047168"/>
    <lineage>
        <taxon>Eukaryota</taxon>
        <taxon>Fungi</taxon>
        <taxon>Dikarya</taxon>
        <taxon>Ascomycota</taxon>
        <taxon>Pezizomycotina</taxon>
        <taxon>Dothideomycetes</taxon>
        <taxon>Dothideomycetidae</taxon>
        <taxon>Mycosphaerellales</taxon>
        <taxon>Mycosphaerellaceae</taxon>
        <taxon>Zymoseptoria</taxon>
    </lineage>
</organism>
<dbReference type="InterPro" id="IPR005888">
    <property type="entry name" value="dTDP_Gluc_deHydtase"/>
</dbReference>
<proteinExistence type="predicted"/>
<protein>
    <submittedName>
        <fullName evidence="6">Dtdp-glucose 4,6-dehydratase like protein</fullName>
    </submittedName>
</protein>
<dbReference type="Gene3D" id="3.90.25.10">
    <property type="entry name" value="UDP-galactose 4-epimerase, domain 1"/>
    <property type="match status" value="1"/>
</dbReference>
<dbReference type="PANTHER" id="PTHR43000">
    <property type="entry name" value="DTDP-D-GLUCOSE 4,6-DEHYDRATASE-RELATED"/>
    <property type="match status" value="1"/>
</dbReference>
<dbReference type="FunFam" id="3.40.50.720:FF:000304">
    <property type="entry name" value="UDP-glucose 4,6-dehydratase"/>
    <property type="match status" value="1"/>
</dbReference>
<dbReference type="CDD" id="cd05246">
    <property type="entry name" value="dTDP_GD_SDR_e"/>
    <property type="match status" value="1"/>
</dbReference>
<dbReference type="GO" id="GO:0009225">
    <property type="term" value="P:nucleotide-sugar metabolic process"/>
    <property type="evidence" value="ECO:0007669"/>
    <property type="project" value="InterPro"/>
</dbReference>
<dbReference type="AlphaFoldDB" id="A0A0F4GA48"/>
<feature type="domain" description="NAD(P)-binding" evidence="5">
    <location>
        <begin position="47"/>
        <end position="352"/>
    </location>
</feature>
<dbReference type="InterPro" id="IPR016040">
    <property type="entry name" value="NAD(P)-bd_dom"/>
</dbReference>
<sequence length="447" mass="49779">MPESTAGWNAGGSLETRFFVDDGLWKDAPMLTGQGSFTPLSDVRNIMVTGGEGFIASWLVRHLVTKYPTAYNIVCFDKLDYCSSLNNSRMLEAWPNFKFFHGDITKPADVLSCLRKYNIDTIFHLAAQSHVDLSFGNSYSFTKNNVFGTHVLLESVVAVKTIKRFFHISTDEVYGEVKPGEAELDETTALAPTNPYSASKAAAEMYIEAYRRSFGLPAIIIRLNNVYGPHQFPEKIIPKFINLLQRKKPLWIHGTGNNTRRYLYGGDAADALDTILHKGKIGEKYNVDSKKEISNLELAKTLLETFGVKDVQGNIQYTRDRPFNDGRYAVCGKKLKLLDWEQKVSFEEGLRTTVEWYGRFSNWWGPIENILSPFPVVRDESGLDGFAKRIKLDTDSLVEGVAVGGAANGNGVGNAEGCVQVRNGVMKSTNGAGDPARKRKADLMEEV</sequence>
<comment type="caution">
    <text evidence="6">The sequence shown here is derived from an EMBL/GenBank/DDBJ whole genome shotgun (WGS) entry which is preliminary data.</text>
</comment>
<dbReference type="OrthoDB" id="331544at2759"/>
<accession>A0A0F4GA48</accession>
<dbReference type="STRING" id="1047168.A0A0F4GA48"/>
<evidence type="ECO:0000256" key="2">
    <source>
        <dbReference type="ARBA" id="ARBA00023027"/>
    </source>
</evidence>
<name>A0A0F4GA48_9PEZI</name>
<evidence type="ECO:0000313" key="7">
    <source>
        <dbReference type="Proteomes" id="UP000033647"/>
    </source>
</evidence>
<dbReference type="SUPFAM" id="SSF51735">
    <property type="entry name" value="NAD(P)-binding Rossmann-fold domains"/>
    <property type="match status" value="1"/>
</dbReference>
<dbReference type="Proteomes" id="UP000033647">
    <property type="component" value="Unassembled WGS sequence"/>
</dbReference>
<dbReference type="GO" id="GO:0008460">
    <property type="term" value="F:dTDP-glucose 4,6-dehydratase activity"/>
    <property type="evidence" value="ECO:0007669"/>
    <property type="project" value="InterPro"/>
</dbReference>
<dbReference type="Pfam" id="PF16363">
    <property type="entry name" value="GDP_Man_Dehyd"/>
    <property type="match status" value="1"/>
</dbReference>
<evidence type="ECO:0000259" key="5">
    <source>
        <dbReference type="Pfam" id="PF16363"/>
    </source>
</evidence>
<reference evidence="6 7" key="1">
    <citation type="submission" date="2015-03" db="EMBL/GenBank/DDBJ databases">
        <title>RNA-seq based gene annotation and comparative genomics of four Zymoseptoria species reveal species-specific pathogenicity related genes and transposable element activity.</title>
        <authorList>
            <person name="Grandaubert J."/>
            <person name="Bhattacharyya A."/>
            <person name="Stukenbrock E.H."/>
        </authorList>
    </citation>
    <scope>NUCLEOTIDE SEQUENCE [LARGE SCALE GENOMIC DNA]</scope>
    <source>
        <strain evidence="6 7">Zb18110</strain>
    </source>
</reference>
<evidence type="ECO:0000256" key="4">
    <source>
        <dbReference type="SAM" id="MobiDB-lite"/>
    </source>
</evidence>
<evidence type="ECO:0000256" key="3">
    <source>
        <dbReference type="ARBA" id="ARBA00023239"/>
    </source>
</evidence>